<proteinExistence type="predicted"/>
<dbReference type="OrthoDB" id="3981221at2759"/>
<evidence type="ECO:0008006" key="4">
    <source>
        <dbReference type="Google" id="ProtNLM"/>
    </source>
</evidence>
<evidence type="ECO:0000256" key="1">
    <source>
        <dbReference type="SAM" id="MobiDB-lite"/>
    </source>
</evidence>
<feature type="region of interest" description="Disordered" evidence="1">
    <location>
        <begin position="152"/>
        <end position="175"/>
    </location>
</feature>
<evidence type="ECO:0000313" key="2">
    <source>
        <dbReference type="EMBL" id="KAH3678404.1"/>
    </source>
</evidence>
<feature type="compositionally biased region" description="Polar residues" evidence="1">
    <location>
        <begin position="153"/>
        <end position="175"/>
    </location>
</feature>
<name>A0A9P8PW82_9ASCO</name>
<dbReference type="Proteomes" id="UP000769528">
    <property type="component" value="Unassembled WGS sequence"/>
</dbReference>
<reference evidence="2" key="2">
    <citation type="submission" date="2021-01" db="EMBL/GenBank/DDBJ databases">
        <authorList>
            <person name="Schikora-Tamarit M.A."/>
        </authorList>
    </citation>
    <scope>NUCLEOTIDE SEQUENCE</scope>
    <source>
        <strain evidence="2">CBS6341</strain>
    </source>
</reference>
<feature type="compositionally biased region" description="Polar residues" evidence="1">
    <location>
        <begin position="13"/>
        <end position="23"/>
    </location>
</feature>
<sequence length="501" mass="57700">MTKIQHKRADTYEGSQMTFQFPSTEDLERQKLDNSKSQESIEAKPFFKYNATRQLTPSQTGEQFFGSEAPEFDETNSETSIATESNVSYQITGHSTESFLEQVNTQSEKFSCSNYQYHSQFKTISQPPSPIEEEVLEGTPMKPRYIRRLPSGKTKQNVQRSQTVKSNGGENTSLFTHSSLKRSKAVKYKIPWLQRLKNMGINTKVKIRKWRLVTAKKVLKFKSKFGKTSRIRKCKISLPLERGKNKSISELRKEIIDEDAAEISKFSKPKELPSSLTNDTDDLSIPFPKRIPPPLPQHRIASNPSIKKFIEEQELRSKFQKEQQFLHEKLTTAQDVEQNLLYDEDERNQTYQYFNVYLKNVIAQRIFSKLNMYRICHPAKAISETEFSDVASLTNSSSSEFENYDLESVTTVSDEDEDEFDISVYGESEVTDHTASEYFSAYDSEDAVLPNTIKEYQQTYVSASIRRPHIRVKRSSTLPINAKLNIYRVIDTISTGSKIGW</sequence>
<evidence type="ECO:0000313" key="3">
    <source>
        <dbReference type="Proteomes" id="UP000769528"/>
    </source>
</evidence>
<keyword evidence="3" id="KW-1185">Reference proteome</keyword>
<accession>A0A9P8PW82</accession>
<gene>
    <name evidence="2" type="ORF">WICMUC_001421</name>
</gene>
<feature type="compositionally biased region" description="Basic and acidic residues" evidence="1">
    <location>
        <begin position="26"/>
        <end position="39"/>
    </location>
</feature>
<reference evidence="2" key="1">
    <citation type="journal article" date="2021" name="Open Biol.">
        <title>Shared evolutionary footprints suggest mitochondrial oxidative damage underlies multiple complex I losses in fungi.</title>
        <authorList>
            <person name="Schikora-Tamarit M.A."/>
            <person name="Marcet-Houben M."/>
            <person name="Nosek J."/>
            <person name="Gabaldon T."/>
        </authorList>
    </citation>
    <scope>NUCLEOTIDE SEQUENCE</scope>
    <source>
        <strain evidence="2">CBS6341</strain>
    </source>
</reference>
<feature type="region of interest" description="Disordered" evidence="1">
    <location>
        <begin position="1"/>
        <end position="39"/>
    </location>
</feature>
<dbReference type="AlphaFoldDB" id="A0A9P8PW82"/>
<organism evidence="2 3">
    <name type="scientific">Wickerhamomyces mucosus</name>
    <dbReference type="NCBI Taxonomy" id="1378264"/>
    <lineage>
        <taxon>Eukaryota</taxon>
        <taxon>Fungi</taxon>
        <taxon>Dikarya</taxon>
        <taxon>Ascomycota</taxon>
        <taxon>Saccharomycotina</taxon>
        <taxon>Saccharomycetes</taxon>
        <taxon>Phaffomycetales</taxon>
        <taxon>Wickerhamomycetaceae</taxon>
        <taxon>Wickerhamomyces</taxon>
    </lineage>
</organism>
<protein>
    <recommendedName>
        <fullName evidence="4">Altered inheritance of mitochondria protein 44</fullName>
    </recommendedName>
</protein>
<dbReference type="EMBL" id="JAEUBF010000443">
    <property type="protein sequence ID" value="KAH3678404.1"/>
    <property type="molecule type" value="Genomic_DNA"/>
</dbReference>
<comment type="caution">
    <text evidence="2">The sequence shown here is derived from an EMBL/GenBank/DDBJ whole genome shotgun (WGS) entry which is preliminary data.</text>
</comment>